<dbReference type="Pfam" id="PF13359">
    <property type="entry name" value="DDE_Tnp_4"/>
    <property type="match status" value="1"/>
</dbReference>
<dbReference type="InterPro" id="IPR027805">
    <property type="entry name" value="Transposase_HTH_dom"/>
</dbReference>
<comment type="cofactor">
    <cofactor evidence="1">
        <name>a divalent metal cation</name>
        <dbReference type="ChEBI" id="CHEBI:60240"/>
    </cofactor>
</comment>
<dbReference type="GO" id="GO:0046872">
    <property type="term" value="F:metal ion binding"/>
    <property type="evidence" value="ECO:0007669"/>
    <property type="project" value="UniProtKB-KW"/>
</dbReference>
<feature type="region of interest" description="Disordered" evidence="3">
    <location>
        <begin position="207"/>
        <end position="233"/>
    </location>
</feature>
<dbReference type="GeneID" id="113215893"/>
<sequence>MGFQGKRKRSAGSSGLQMKRKKKSNSNVELKTPEDCDAGKTPNIVTLWNEIAVSGAAQSSTNPTEDVIDAAWYFNNLTSPARKRLCSTPDSPKTPQQNQIGREDIVSASPAVSSARKILQSAPGSVTPRQQELATLLLKLSAGVSESAFSSFETIFVHNAVKLRFHVFVKCQIPASPRPKSRQSPSSSVFTTEIVSAGGRHRVVVTPSKAPPPLAFLSPTSTHSHEPPPSPQEVETLAVPLAENDSFEVNHKCQSNEVTSEVNLSPNQQQNGFPGPSHSTPVRRNLFDKPLKLQQERPSSVGVTNAVQDKSKSSYDSCRCWCHDCDCCSLGGAAKLLKQIELVRVFLNFETMKTFPEGEFKRMTGITVPQFDVLMAFLDERIAMRLKYKYDAGTPLKDLESDLTPDNRLLITLLRLRGGWDEADLATFFKTSVSTVSAVFNTWIQFMYFQFKRIQSAMFVKKDLQKRKDRPLPFKPFNNFRVCLDTTEVEIERPGNFDMQGNTYSDYKGANVILYMIGISCWGGISYISPGFEGSKTDVQIFKESGIIEFLEEDDLLLVDRGFPIEEECDGINVLVLHPPFLGPREKFTPEEEQLTRDIAHARIYVEHAIRRMKTFQLWKRVKNTMLPILDQIVYVIGCLVNFQVPIVKMGKGKSDDNAATKK</sequence>
<dbReference type="PANTHER" id="PTHR23080:SF143">
    <property type="entry name" value="SI:DKEY-56D12.4"/>
    <property type="match status" value="1"/>
</dbReference>
<evidence type="ECO:0000256" key="1">
    <source>
        <dbReference type="ARBA" id="ARBA00001968"/>
    </source>
</evidence>
<dbReference type="PANTHER" id="PTHR23080">
    <property type="entry name" value="THAP DOMAIN PROTEIN"/>
    <property type="match status" value="1"/>
</dbReference>
<evidence type="ECO:0000256" key="3">
    <source>
        <dbReference type="SAM" id="MobiDB-lite"/>
    </source>
</evidence>
<evidence type="ECO:0000313" key="7">
    <source>
        <dbReference type="RefSeq" id="XP_052129338.1"/>
    </source>
</evidence>
<evidence type="ECO:0000313" key="6">
    <source>
        <dbReference type="Proteomes" id="UP000504606"/>
    </source>
</evidence>
<protein>
    <submittedName>
        <fullName evidence="7">Uncharacterized protein LOC113215893 isoform X1</fullName>
    </submittedName>
</protein>
<name>A0A9C6X583_FRAOC</name>
<dbReference type="OrthoDB" id="7782839at2759"/>
<dbReference type="Proteomes" id="UP000504606">
    <property type="component" value="Unplaced"/>
</dbReference>
<feature type="region of interest" description="Disordered" evidence="3">
    <location>
        <begin position="1"/>
        <end position="41"/>
    </location>
</feature>
<keyword evidence="6" id="KW-1185">Reference proteome</keyword>
<dbReference type="InterPro" id="IPR027806">
    <property type="entry name" value="HARBI1_dom"/>
</dbReference>
<feature type="region of interest" description="Disordered" evidence="3">
    <location>
        <begin position="258"/>
        <end position="284"/>
    </location>
</feature>
<feature type="domain" description="Transposase Helix-turn-helix" evidence="5">
    <location>
        <begin position="402"/>
        <end position="452"/>
    </location>
</feature>
<proteinExistence type="predicted"/>
<accession>A0A9C6X583</accession>
<dbReference type="AlphaFoldDB" id="A0A9C6X583"/>
<feature type="compositionally biased region" description="Polar residues" evidence="3">
    <location>
        <begin position="258"/>
        <end position="282"/>
    </location>
</feature>
<evidence type="ECO:0000259" key="4">
    <source>
        <dbReference type="Pfam" id="PF13359"/>
    </source>
</evidence>
<dbReference type="RefSeq" id="XP_052129338.1">
    <property type="nucleotide sequence ID" value="XM_052273378.1"/>
</dbReference>
<feature type="domain" description="DDE Tnp4" evidence="4">
    <location>
        <begin position="484"/>
        <end position="642"/>
    </location>
</feature>
<keyword evidence="2" id="KW-0479">Metal-binding</keyword>
<dbReference type="Pfam" id="PF13613">
    <property type="entry name" value="HTH_Tnp_4"/>
    <property type="match status" value="1"/>
</dbReference>
<evidence type="ECO:0000256" key="2">
    <source>
        <dbReference type="ARBA" id="ARBA00022723"/>
    </source>
</evidence>
<feature type="compositionally biased region" description="Basic residues" evidence="3">
    <location>
        <begin position="1"/>
        <end position="10"/>
    </location>
</feature>
<organism evidence="6 7">
    <name type="scientific">Frankliniella occidentalis</name>
    <name type="common">Western flower thrips</name>
    <name type="synonym">Euthrips occidentalis</name>
    <dbReference type="NCBI Taxonomy" id="133901"/>
    <lineage>
        <taxon>Eukaryota</taxon>
        <taxon>Metazoa</taxon>
        <taxon>Ecdysozoa</taxon>
        <taxon>Arthropoda</taxon>
        <taxon>Hexapoda</taxon>
        <taxon>Insecta</taxon>
        <taxon>Pterygota</taxon>
        <taxon>Neoptera</taxon>
        <taxon>Paraneoptera</taxon>
        <taxon>Thysanoptera</taxon>
        <taxon>Terebrantia</taxon>
        <taxon>Thripoidea</taxon>
        <taxon>Thripidae</taxon>
        <taxon>Frankliniella</taxon>
    </lineage>
</organism>
<reference evidence="7" key="1">
    <citation type="submission" date="2025-08" db="UniProtKB">
        <authorList>
            <consortium name="RefSeq"/>
        </authorList>
    </citation>
    <scope>IDENTIFICATION</scope>
    <source>
        <tissue evidence="7">Whole organism</tissue>
    </source>
</reference>
<evidence type="ECO:0000259" key="5">
    <source>
        <dbReference type="Pfam" id="PF13613"/>
    </source>
</evidence>
<gene>
    <name evidence="7" type="primary">LOC113215893</name>
</gene>